<dbReference type="GO" id="GO:0051082">
    <property type="term" value="F:unfolded protein binding"/>
    <property type="evidence" value="ECO:0007669"/>
    <property type="project" value="InterPro"/>
</dbReference>
<dbReference type="CDD" id="cd06257">
    <property type="entry name" value="DnaJ"/>
    <property type="match status" value="1"/>
</dbReference>
<comment type="caution">
    <text evidence="2">The sequence shown here is derived from an EMBL/GenBank/DDBJ whole genome shotgun (WGS) entry which is preliminary data.</text>
</comment>
<reference evidence="2" key="3">
    <citation type="submission" date="2020-02" db="EMBL/GenBank/DDBJ databases">
        <authorList>
            <person name="Sarangi A.N."/>
            <person name="Ghosh S."/>
            <person name="Mukherjee M."/>
            <person name="Tripathy S."/>
        </authorList>
    </citation>
    <scope>NUCLEOTIDE SEQUENCE</scope>
    <source>
        <strain evidence="2">BDU141951</strain>
    </source>
</reference>
<dbReference type="CDD" id="cd10747">
    <property type="entry name" value="DnaJ_C"/>
    <property type="match status" value="1"/>
</dbReference>
<dbReference type="SUPFAM" id="SSF46565">
    <property type="entry name" value="Chaperone J-domain"/>
    <property type="match status" value="1"/>
</dbReference>
<evidence type="ECO:0000256" key="1">
    <source>
        <dbReference type="ARBA" id="ARBA00023186"/>
    </source>
</evidence>
<keyword evidence="1" id="KW-0143">Chaperone</keyword>
<dbReference type="Pfam" id="PF01556">
    <property type="entry name" value="DnaJ_C"/>
    <property type="match status" value="1"/>
</dbReference>
<dbReference type="GO" id="GO:0005737">
    <property type="term" value="C:cytoplasm"/>
    <property type="evidence" value="ECO:0007669"/>
    <property type="project" value="TreeGrafter"/>
</dbReference>
<accession>A0A0C1Y455</accession>
<dbReference type="PROSITE" id="PS00636">
    <property type="entry name" value="DNAJ_1"/>
    <property type="match status" value="1"/>
</dbReference>
<name>A0A0C1Y455_9CYAN</name>
<dbReference type="SMART" id="SM00271">
    <property type="entry name" value="DnaJ"/>
    <property type="match status" value="1"/>
</dbReference>
<protein>
    <submittedName>
        <fullName evidence="2">DnaJ domain-containing protein</fullName>
    </submittedName>
</protein>
<dbReference type="InterPro" id="IPR018253">
    <property type="entry name" value="DnaJ_domain_CS"/>
</dbReference>
<dbReference type="InterPro" id="IPR001623">
    <property type="entry name" value="DnaJ_domain"/>
</dbReference>
<sequence>MAATDFKDYYSTLGVSKSASAEDIKRAFRKLARKYHPDVNPGDKAAEAKFKEISEAYEVLSDSDKRQKYDQFGRYWQQAGSAGSYGGNAADFGGFDFSNYGSFDEFINELLGRFGGGPGAYGAPTGRSPGGYGYRTPPRGGFGNGFDGFSTAGGPSQQSFDQEAKISLTLSEAFHGTQKRLKIGDDEVEVRIPAGAKQGTKVRLRGKGQMNPYSKQRGDIYLIVNLLPHHIFQFEGENLVCEVPIAPDESVLGGKIQVPTPDGTVTMNLPPGVKSGQSLRLRGKGWPSPKGARGDQLVRVVITPPKNLSDHERELYEKIQRDRTTDPRSHLSQVRL</sequence>
<reference evidence="2" key="1">
    <citation type="submission" date="2014-11" db="EMBL/GenBank/DDBJ databases">
        <authorList>
            <person name="Malar M.C."/>
            <person name="Sen D."/>
            <person name="Tripathy S."/>
        </authorList>
    </citation>
    <scope>NUCLEOTIDE SEQUENCE</scope>
    <source>
        <strain evidence="2">BDU141951</strain>
    </source>
</reference>
<dbReference type="PANTHER" id="PTHR43096">
    <property type="entry name" value="DNAJ HOMOLOG 1, MITOCHONDRIAL-RELATED"/>
    <property type="match status" value="1"/>
</dbReference>
<gene>
    <name evidence="2" type="ORF">QQ91_013435</name>
</gene>
<dbReference type="EMBL" id="JTHE02000003">
    <property type="protein sequence ID" value="NEV68115.1"/>
    <property type="molecule type" value="Genomic_DNA"/>
</dbReference>
<dbReference type="Gene3D" id="2.60.260.20">
    <property type="entry name" value="Urease metallochaperone UreE, N-terminal domain"/>
    <property type="match status" value="2"/>
</dbReference>
<dbReference type="InterPro" id="IPR036869">
    <property type="entry name" value="J_dom_sf"/>
</dbReference>
<dbReference type="FunFam" id="2.60.260.20:FF:000013">
    <property type="entry name" value="DnaJ subfamily B member 11"/>
    <property type="match status" value="1"/>
</dbReference>
<dbReference type="AlphaFoldDB" id="A0A0C1Y455"/>
<dbReference type="InterPro" id="IPR008971">
    <property type="entry name" value="HSP40/DnaJ_pept-bd"/>
</dbReference>
<dbReference type="SUPFAM" id="SSF49493">
    <property type="entry name" value="HSP40/DnaJ peptide-binding domain"/>
    <property type="match status" value="2"/>
</dbReference>
<proteinExistence type="predicted"/>
<dbReference type="Pfam" id="PF00226">
    <property type="entry name" value="DnaJ"/>
    <property type="match status" value="1"/>
</dbReference>
<dbReference type="PANTHER" id="PTHR43096:SF52">
    <property type="entry name" value="DNAJ HOMOLOG 1, MITOCHONDRIAL-RELATED"/>
    <property type="match status" value="1"/>
</dbReference>
<evidence type="ECO:0000313" key="2">
    <source>
        <dbReference type="EMBL" id="NEV68115.1"/>
    </source>
</evidence>
<dbReference type="GO" id="GO:0042026">
    <property type="term" value="P:protein refolding"/>
    <property type="evidence" value="ECO:0007669"/>
    <property type="project" value="TreeGrafter"/>
</dbReference>
<dbReference type="PRINTS" id="PR00625">
    <property type="entry name" value="JDOMAIN"/>
</dbReference>
<dbReference type="Gene3D" id="1.10.287.110">
    <property type="entry name" value="DnaJ domain"/>
    <property type="match status" value="1"/>
</dbReference>
<dbReference type="PROSITE" id="PS50076">
    <property type="entry name" value="DNAJ_2"/>
    <property type="match status" value="1"/>
</dbReference>
<dbReference type="FunFam" id="1.10.287.110:FF:000034">
    <property type="entry name" value="Chaperone protein DnaJ"/>
    <property type="match status" value="1"/>
</dbReference>
<reference evidence="2" key="2">
    <citation type="journal article" date="2015" name="Genome Announc.">
        <title>Draft Genome Sequence of Filamentous Marine Cyanobacterium Lyngbya confervoides Strain BDU141951.</title>
        <authorList>
            <person name="Chandrababunaidu M.M."/>
            <person name="Sen D."/>
            <person name="Tripathy S."/>
        </authorList>
    </citation>
    <scope>NUCLEOTIDE SEQUENCE</scope>
    <source>
        <strain evidence="2">BDU141951</strain>
    </source>
</reference>
<dbReference type="InterPro" id="IPR002939">
    <property type="entry name" value="DnaJ_C"/>
</dbReference>
<organism evidence="2">
    <name type="scientific">Lyngbya confervoides BDU141951</name>
    <dbReference type="NCBI Taxonomy" id="1574623"/>
    <lineage>
        <taxon>Bacteria</taxon>
        <taxon>Bacillati</taxon>
        <taxon>Cyanobacteriota</taxon>
        <taxon>Cyanophyceae</taxon>
        <taxon>Oscillatoriophycideae</taxon>
        <taxon>Oscillatoriales</taxon>
        <taxon>Microcoleaceae</taxon>
        <taxon>Lyngbya</taxon>
    </lineage>
</organism>